<reference evidence="1" key="1">
    <citation type="journal article" date="2021" name="Sci. Rep.">
        <title>Diploid genomic architecture of Nitzschia inconspicua, an elite biomass production diatom.</title>
        <authorList>
            <person name="Oliver A."/>
            <person name="Podell S."/>
            <person name="Pinowska A."/>
            <person name="Traller J.C."/>
            <person name="Smith S.R."/>
            <person name="McClure R."/>
            <person name="Beliaev A."/>
            <person name="Bohutskyi P."/>
            <person name="Hill E.A."/>
            <person name="Rabines A."/>
            <person name="Zheng H."/>
            <person name="Allen L.Z."/>
            <person name="Kuo A."/>
            <person name="Grigoriev I.V."/>
            <person name="Allen A.E."/>
            <person name="Hazlebeck D."/>
            <person name="Allen E.E."/>
        </authorList>
    </citation>
    <scope>NUCLEOTIDE SEQUENCE</scope>
    <source>
        <strain evidence="1">Hildebrandi</strain>
    </source>
</reference>
<reference evidence="1" key="2">
    <citation type="submission" date="2021-04" db="EMBL/GenBank/DDBJ databases">
        <authorList>
            <person name="Podell S."/>
        </authorList>
    </citation>
    <scope>NUCLEOTIDE SEQUENCE</scope>
    <source>
        <strain evidence="1">Hildebrandi</strain>
    </source>
</reference>
<name>A0A9K3KXP3_9STRA</name>
<organism evidence="1 2">
    <name type="scientific">Nitzschia inconspicua</name>
    <dbReference type="NCBI Taxonomy" id="303405"/>
    <lineage>
        <taxon>Eukaryota</taxon>
        <taxon>Sar</taxon>
        <taxon>Stramenopiles</taxon>
        <taxon>Ochrophyta</taxon>
        <taxon>Bacillariophyta</taxon>
        <taxon>Bacillariophyceae</taxon>
        <taxon>Bacillariophycidae</taxon>
        <taxon>Bacillariales</taxon>
        <taxon>Bacillariaceae</taxon>
        <taxon>Nitzschia</taxon>
    </lineage>
</organism>
<dbReference type="Proteomes" id="UP000693970">
    <property type="component" value="Unassembled WGS sequence"/>
</dbReference>
<dbReference type="AlphaFoldDB" id="A0A9K3KXP3"/>
<protein>
    <submittedName>
        <fullName evidence="1">Uncharacterized protein</fullName>
    </submittedName>
</protein>
<accession>A0A9K3KXP3</accession>
<proteinExistence type="predicted"/>
<keyword evidence="2" id="KW-1185">Reference proteome</keyword>
<comment type="caution">
    <text evidence="1">The sequence shown here is derived from an EMBL/GenBank/DDBJ whole genome shotgun (WGS) entry which is preliminary data.</text>
</comment>
<evidence type="ECO:0000313" key="1">
    <source>
        <dbReference type="EMBL" id="KAG7351949.1"/>
    </source>
</evidence>
<dbReference type="EMBL" id="JAGRRH010000017">
    <property type="protein sequence ID" value="KAG7351949.1"/>
    <property type="molecule type" value="Genomic_DNA"/>
</dbReference>
<gene>
    <name evidence="1" type="ORF">IV203_007997</name>
</gene>
<evidence type="ECO:0000313" key="2">
    <source>
        <dbReference type="Proteomes" id="UP000693970"/>
    </source>
</evidence>
<sequence>MQHSFASIYSIQQLSKLTRSVWLTSPSTVGRRFRYRIHGTAVLFRSKFWGVHGGSSETCPSHAIPVLLDRAQASSWLGRIASAKAVEILMSTFILGDTKKKKKRKKKTRTGFLFCRKHWKKSMGRMTLEVALNSSRLIVKATLLNASALSSTTTLSLKNSQSVTTNSRKRSFTFGK</sequence>